<evidence type="ECO:0000256" key="4">
    <source>
        <dbReference type="ARBA" id="ARBA00023088"/>
    </source>
</evidence>
<feature type="compositionally biased region" description="Low complexity" evidence="6">
    <location>
        <begin position="835"/>
        <end position="848"/>
    </location>
</feature>
<keyword evidence="7" id="KW-0812">Transmembrane</keyword>
<keyword evidence="3" id="KW-0732">Signal</keyword>
<feature type="region of interest" description="Disordered" evidence="6">
    <location>
        <begin position="835"/>
        <end position="860"/>
    </location>
</feature>
<feature type="region of interest" description="Disordered" evidence="6">
    <location>
        <begin position="2161"/>
        <end position="2207"/>
    </location>
</feature>
<evidence type="ECO:0000256" key="5">
    <source>
        <dbReference type="SAM" id="Coils"/>
    </source>
</evidence>
<evidence type="ECO:0000256" key="7">
    <source>
        <dbReference type="SAM" id="Phobius"/>
    </source>
</evidence>
<feature type="region of interest" description="Disordered" evidence="6">
    <location>
        <begin position="404"/>
        <end position="424"/>
    </location>
</feature>
<evidence type="ECO:0000313" key="10">
    <source>
        <dbReference type="Proteomes" id="UP000051931"/>
    </source>
</evidence>
<dbReference type="InterPro" id="IPR019931">
    <property type="entry name" value="LPXTG_anchor"/>
</dbReference>
<feature type="compositionally biased region" description="Polar residues" evidence="6">
    <location>
        <begin position="404"/>
        <end position="413"/>
    </location>
</feature>
<dbReference type="STRING" id="1122152.GCA_000425905_00704"/>
<feature type="compositionally biased region" description="Basic and acidic residues" evidence="6">
    <location>
        <begin position="850"/>
        <end position="860"/>
    </location>
</feature>
<dbReference type="eggNOG" id="COG1196">
    <property type="taxonomic scope" value="Bacteria"/>
</dbReference>
<feature type="region of interest" description="Disordered" evidence="6">
    <location>
        <begin position="1151"/>
        <end position="1172"/>
    </location>
</feature>
<evidence type="ECO:0000256" key="2">
    <source>
        <dbReference type="ARBA" id="ARBA00022525"/>
    </source>
</evidence>
<proteinExistence type="predicted"/>
<sequence length="2328" mass="248356">MATSYVGISSADGSTLNLNDGSAITITYPNLDGTSTKTDSLPISGLTLSPYGSKNFTYYIYSKESPSRILVDLNYNITQGTNTVIVASYSSKLGNGVNYNNFKVYQAPELTEAAKKGISIKPGESLPDPSTVIANYNTVKKGAMKIEWQTTDTKTPGDKTAHLNVIYNGSGSWGMRGEGGATYTRTLDVPLSVYSAKEPKDKVPVPKAVQGKLTDEYKEQIKKNVEAVNPGATVTVDDQGNADVTSDGTTTKIPSDKTVKDVDKSALDAAIKDGDSTKSSTDYINADSSKKSAYEQALVDGQKLLDSDSATQEEIDAQVAKIKAAKDALDGKATDKTDLDAAIKKAEAKKGEDDYNNASNDAKSKLDLAIQKAKDVLNDDGATQEEVNKAISELNDAISGLSDSQAKNIQEPSKTPVPEAYQGNLNDEYKGKVTDAVKKANENADLVVPDGEGNVKVTFKDGSTASLTKDQTTKDVDKSALQTEINGYEATKQTPQYYNASSEKKKNYDDAKTNGDTINADKTASQDLVDTTTTAIINAKKALDGKATDKQKLQDLYARGNSTKESQVYTNGSTNGKSALDQALTDAKAVLDNQNATQEQVDTAAKQLQDAQDLLSKSQAFNANDPEKVSVPKAYYQKKLTRNLKSKVEAEIKNANPDMVATVTVDDPGDASVVFKDGSKKFYDKTVTTKEVDTSELQALIDEQETIHNSGKYLNASEGTQSNYDNKLGDGMDGLANPALTQDQADTLANAIKIAKQMLDGYETDKTTLKSLIDEAPNYKQTEPYTTASDKARAAYDQAITQGTTLYGTSGSTQTEVNNMVKIIEDAKRALQDSSDAAAAKVNSSVKKTPVGDKDNLNGSEKDKVKAAVKEVNTSSDISDVTVNDDGSVDVKFSDGSRAKIDSKFTIKDTDKTALKSALDAEDYVKTEQTVNYNGQDIKIYESATQAARDEYDAAIEAGKSVYGNEKASQDEIDAVTKRINDAVKGLASSATDAQVNFNYGFGLTPVIDLDNVSETEKGIIKSKIAEGNKGDDGQTLVDVANTTIDAQGNAEVAMKDGSKVKVDKKFTVRAVDKSVLQKDIEHAGELQGNTEQYNRATTAAKTAFQAALTKANTANDNPTSQEDVDKAASELEQAMSDLIKSIKAASSKVKDPATKTPVGRGRDLYTKEDDNEKGKIEAAVKEANSDATVSVDNEGNATVSLADGTIVVIDKSKTTKDTNKDALRDALQTANNEKTTGDTYKNASKASQTAFDTAITNAQAVFDSEKSSQKEIDDAAKSLQTSFQKMLTEVEGAASKLNKDVEKTPVGDKTSVTPEESSSIHDEVLAKNPETIVTVNTDGSATVQFGEDGPKAVISNDYTTTSVDKSQLKAKYNEASEIKDTDQVNNASTDAKTKFKEAYNHAKEILDKATATAAEVTDAKTKLDEAMSNLANSLASQMKNPEQVAVPKSIQSNITEESGYVAKIQTAIKTANEGKIAENGVTVNTDGSATVTFTDGSIAKLTSSQTVKDVDKSALNTAVNDADKVKATAKYYNADSALQDAYNEQIKNGQDMLARDSDSQEEIDEQVDKINKAKDALNGVETDKEQLRTLYGTVPSVKQGDDYAKASAKAKTDLEAATNKAKAILDNDSASQKDTDAAYAELDKAIKALANSQAGSLDLANITPVEVPKSAQANLSDDYKSQIKAAVKKADDNVDLVKVDNEGNATVTMKDGSTISVDKSKTVTDVDKSALRPLVEEADTIKASAKYYNADSDLQTAYDQVINRGQEILTSDSATKEDVAQAVSDITKAKAALNGEETNKEGLRATYANATELKDGDSYKLGTAAAKEAFDKAYSDADNILKKDNATQKEVNDANDALQKAMAGFGDSEASKIAMPDKTVVPSYYQDNLEDSTNPYAQKIIDAIKAKNPKATDITFSGDEAVVKFEDGSQIGVKKINLISNVSFDALKPLVDEANDVMESVKFKNADKPLQDAYKTAVNEGSQALGDTKLDQTEVDNLVTEITNAKTALNGVEVDKSGLVDAITKAEQAKTTDKYTYETDANKQAFDKVLADAKAVNAKTDASQTEVNTAKDALLGAIDKLAGEKPVEKADKSGLVDAITKAEQAKTTDKYTYETDANKQAFDKILADAKAVNTKSDASQTEVDTAKDALLSAIDKLAGVKPAPTPAPTPSPVVPTTPSKPSVDKSGLSDLVDKAPDTRKGNDYTGANESAQKVYDDAIKEGQTVLDNSNASQNDINEAKTAIETALTNLTNNRKPVEVKVAPKPEVKVTPTNLPKPAKTIKAPKPVAIPNKKLPQTGVKDASLLGFVGIAIAGLITLFSFNKKHEK</sequence>
<dbReference type="EMBL" id="AZFB01000009">
    <property type="protein sequence ID" value="KRL62553.1"/>
    <property type="molecule type" value="Genomic_DNA"/>
</dbReference>
<dbReference type="InterPro" id="IPR044024">
    <property type="entry name" value="aRib"/>
</dbReference>
<dbReference type="Gene3D" id="1.20.1270.90">
    <property type="entry name" value="AF1782-like"/>
    <property type="match status" value="7"/>
</dbReference>
<dbReference type="InterPro" id="IPR009063">
    <property type="entry name" value="Ig/albumin-bd_sf"/>
</dbReference>
<dbReference type="NCBIfam" id="TIGR01167">
    <property type="entry name" value="LPXTG_anchor"/>
    <property type="match status" value="1"/>
</dbReference>
<dbReference type="Gene3D" id="1.20.120.1850">
    <property type="entry name" value="Ebh helix bundles repeating unit (S and A modules)"/>
    <property type="match status" value="6"/>
</dbReference>
<reference evidence="9 10" key="1">
    <citation type="journal article" date="2015" name="Genome Announc.">
        <title>Expanding the biotechnology potential of lactobacilli through comparative genomics of 213 strains and associated genera.</title>
        <authorList>
            <person name="Sun Z."/>
            <person name="Harris H.M."/>
            <person name="McCann A."/>
            <person name="Guo C."/>
            <person name="Argimon S."/>
            <person name="Zhang W."/>
            <person name="Yang X."/>
            <person name="Jeffery I.B."/>
            <person name="Cooney J.C."/>
            <person name="Kagawa T.F."/>
            <person name="Liu W."/>
            <person name="Song Y."/>
            <person name="Salvetti E."/>
            <person name="Wrobel A."/>
            <person name="Rasinkangas P."/>
            <person name="Parkhill J."/>
            <person name="Rea M.C."/>
            <person name="O'Sullivan O."/>
            <person name="Ritari J."/>
            <person name="Douillard F.P."/>
            <person name="Paul Ross R."/>
            <person name="Yang R."/>
            <person name="Briner A.E."/>
            <person name="Felis G.E."/>
            <person name="de Vos W.M."/>
            <person name="Barrangou R."/>
            <person name="Klaenhammer T.R."/>
            <person name="Caufield P.W."/>
            <person name="Cui Y."/>
            <person name="Zhang H."/>
            <person name="O'Toole P.W."/>
        </authorList>
    </citation>
    <scope>NUCLEOTIDE SEQUENCE [LARGE SCALE GENOMIC DNA]</scope>
    <source>
        <strain evidence="9 10">DSM 15354</strain>
    </source>
</reference>
<dbReference type="Pfam" id="PF07554">
    <property type="entry name" value="FIVAR"/>
    <property type="match status" value="18"/>
</dbReference>
<dbReference type="OrthoDB" id="2326315at2"/>
<keyword evidence="7" id="KW-0472">Membrane</keyword>
<keyword evidence="10" id="KW-1185">Reference proteome</keyword>
<feature type="compositionally biased region" description="Pro residues" evidence="6">
    <location>
        <begin position="2164"/>
        <end position="2176"/>
    </location>
</feature>
<dbReference type="Gene3D" id="3.10.20.890">
    <property type="match status" value="9"/>
</dbReference>
<keyword evidence="2" id="KW-0964">Secreted</keyword>
<dbReference type="PROSITE" id="PS50847">
    <property type="entry name" value="GRAM_POS_ANCHORING"/>
    <property type="match status" value="1"/>
</dbReference>
<dbReference type="Gene3D" id="1.20.5.420">
    <property type="entry name" value="Immunoglobulin FC, subunit C"/>
    <property type="match status" value="5"/>
</dbReference>
<protein>
    <submittedName>
        <fullName evidence="9">Surface anchor protein</fullName>
    </submittedName>
</protein>
<evidence type="ECO:0000259" key="8">
    <source>
        <dbReference type="PROSITE" id="PS50847"/>
    </source>
</evidence>
<keyword evidence="1" id="KW-0134">Cell wall</keyword>
<dbReference type="SUPFAM" id="SSF46997">
    <property type="entry name" value="Bacterial immunoglobulin/albumin-binding domains"/>
    <property type="match status" value="10"/>
</dbReference>
<feature type="transmembrane region" description="Helical" evidence="7">
    <location>
        <begin position="2303"/>
        <end position="2322"/>
    </location>
</feature>
<comment type="caution">
    <text evidence="9">The sequence shown here is derived from an EMBL/GenBank/DDBJ whole genome shotgun (WGS) entry which is preliminary data.</text>
</comment>
<evidence type="ECO:0000256" key="1">
    <source>
        <dbReference type="ARBA" id="ARBA00022512"/>
    </source>
</evidence>
<gene>
    <name evidence="9" type="ORF">FC23_GL001320</name>
</gene>
<evidence type="ECO:0000256" key="6">
    <source>
        <dbReference type="SAM" id="MobiDB-lite"/>
    </source>
</evidence>
<feature type="region of interest" description="Disordered" evidence="6">
    <location>
        <begin position="1297"/>
        <end position="1322"/>
    </location>
</feature>
<evidence type="ECO:0000313" key="9">
    <source>
        <dbReference type="EMBL" id="KRL62553.1"/>
    </source>
</evidence>
<organism evidence="9 10">
    <name type="scientific">Lactobacillus psittaci DSM 15354</name>
    <dbReference type="NCBI Taxonomy" id="1122152"/>
    <lineage>
        <taxon>Bacteria</taxon>
        <taxon>Bacillati</taxon>
        <taxon>Bacillota</taxon>
        <taxon>Bacilli</taxon>
        <taxon>Lactobacillales</taxon>
        <taxon>Lactobacillaceae</taxon>
        <taxon>Lactobacillus</taxon>
    </lineage>
</organism>
<feature type="compositionally biased region" description="Basic and acidic residues" evidence="6">
    <location>
        <begin position="1161"/>
        <end position="1172"/>
    </location>
</feature>
<feature type="domain" description="Gram-positive cocci surface proteins LPxTG" evidence="8">
    <location>
        <begin position="2295"/>
        <end position="2328"/>
    </location>
</feature>
<evidence type="ECO:0000256" key="3">
    <source>
        <dbReference type="ARBA" id="ARBA00022729"/>
    </source>
</evidence>
<dbReference type="Proteomes" id="UP000051931">
    <property type="component" value="Unassembled WGS sequence"/>
</dbReference>
<name>A0A0R1S1L8_9LACO</name>
<keyword evidence="5" id="KW-0175">Coiled coil</keyword>
<dbReference type="Pfam" id="PF00746">
    <property type="entry name" value="Gram_pos_anchor"/>
    <property type="match status" value="1"/>
</dbReference>
<accession>A0A0R1S1L8</accession>
<keyword evidence="4" id="KW-0572">Peptidoglycan-anchor</keyword>
<keyword evidence="7" id="KW-1133">Transmembrane helix</keyword>
<feature type="coiled-coil region" evidence="5">
    <location>
        <begin position="1564"/>
        <end position="1591"/>
    </location>
</feature>
<dbReference type="PATRIC" id="fig|1122152.4.peg.1355"/>
<dbReference type="RefSeq" id="WP_027825685.1">
    <property type="nucleotide sequence ID" value="NZ_AZFB01000009.1"/>
</dbReference>
<feature type="compositionally biased region" description="Basic and acidic residues" evidence="6">
    <location>
        <begin position="1298"/>
        <end position="1307"/>
    </location>
</feature>
<dbReference type="Pfam" id="PF18938">
    <property type="entry name" value="aRib"/>
    <property type="match status" value="8"/>
</dbReference>
<feature type="compositionally biased region" description="Basic and acidic residues" evidence="6">
    <location>
        <begin position="2192"/>
        <end position="2203"/>
    </location>
</feature>